<dbReference type="Pfam" id="PF13349">
    <property type="entry name" value="DUF4097"/>
    <property type="match status" value="1"/>
</dbReference>
<reference evidence="2 3" key="1">
    <citation type="journal article" date="2019" name="Nat. Microbiol.">
        <title>Mediterranean grassland soil C-N compound turnover is dependent on rainfall and depth, and is mediated by genomically divergent microorganisms.</title>
        <authorList>
            <person name="Diamond S."/>
            <person name="Andeer P.F."/>
            <person name="Li Z."/>
            <person name="Crits-Christoph A."/>
            <person name="Burstein D."/>
            <person name="Anantharaman K."/>
            <person name="Lane K.R."/>
            <person name="Thomas B.C."/>
            <person name="Pan C."/>
            <person name="Northen T.R."/>
            <person name="Banfield J.F."/>
        </authorList>
    </citation>
    <scope>NUCLEOTIDE SEQUENCE [LARGE SCALE GENOMIC DNA]</scope>
    <source>
        <strain evidence="2">WS_4</strain>
    </source>
</reference>
<sequence>MRRKLVPPGRRNEVKPLPIRLVRRGAMNASMQRIAGLGLGFLVIAALSGVQGRAEAAEVRRVSERLVPFAAGGQIRIEDKNGRITVEGWPRNEVRIQITRSVRAEDKAKAEDLMKELRADVEVRDGRIDIVSRFPKRRETIGIWDILGRKVAALQINYFVQVPNETSLTLATSNGEVRVHGVRGPLEANTTNGDIRVGDVHGGVTLLTTNGEIELTGIAGDATARTTNGSVVAEVRSVPPGRGIELTITNGNVETYFPNDLRATLDAVTTNGRVSIAYPITSHGVMTSKSIRGTINGGGAKISLTTTNGNVEVRRQSERRP</sequence>
<evidence type="ECO:0000259" key="1">
    <source>
        <dbReference type="Pfam" id="PF13349"/>
    </source>
</evidence>
<proteinExistence type="predicted"/>
<dbReference type="PANTHER" id="PTHR34094">
    <property type="match status" value="1"/>
</dbReference>
<organism evidence="2 3">
    <name type="scientific">Eiseniibacteriota bacterium</name>
    <dbReference type="NCBI Taxonomy" id="2212470"/>
    <lineage>
        <taxon>Bacteria</taxon>
        <taxon>Candidatus Eiseniibacteriota</taxon>
    </lineage>
</organism>
<dbReference type="PANTHER" id="PTHR34094:SF1">
    <property type="entry name" value="PROTEIN FAM185A"/>
    <property type="match status" value="1"/>
</dbReference>
<evidence type="ECO:0000313" key="3">
    <source>
        <dbReference type="Proteomes" id="UP000319829"/>
    </source>
</evidence>
<evidence type="ECO:0000313" key="2">
    <source>
        <dbReference type="EMBL" id="TMQ55565.1"/>
    </source>
</evidence>
<gene>
    <name evidence="2" type="ORF">E6K74_02860</name>
</gene>
<dbReference type="EMBL" id="VBOU01000020">
    <property type="protein sequence ID" value="TMQ55565.1"/>
    <property type="molecule type" value="Genomic_DNA"/>
</dbReference>
<accession>A0A538SW53</accession>
<comment type="caution">
    <text evidence="2">The sequence shown here is derived from an EMBL/GenBank/DDBJ whole genome shotgun (WGS) entry which is preliminary data.</text>
</comment>
<name>A0A538SW53_UNCEI</name>
<feature type="domain" description="DUF4097" evidence="1">
    <location>
        <begin position="165"/>
        <end position="313"/>
    </location>
</feature>
<dbReference type="Proteomes" id="UP000319829">
    <property type="component" value="Unassembled WGS sequence"/>
</dbReference>
<dbReference type="InterPro" id="IPR025164">
    <property type="entry name" value="Toastrack_DUF4097"/>
</dbReference>
<protein>
    <submittedName>
        <fullName evidence="2">DUF4097 domain-containing protein</fullName>
    </submittedName>
</protein>
<dbReference type="AlphaFoldDB" id="A0A538SW53"/>